<sequence>MALEALNSPTTATPLNYEETWIKRKRSKRSRSESPSTEEEYLALCLIMLARGGSTISTAKKTAHASPAPPQPPPLDLSYKCTVCNKAFPSYQALGGHKASHRKSSSSESTIVTAAENPSNSTTTTTNGRTHECSICHKTFPTGQALGGHKRCHYEGTIGGSNSSSTGAAITTSDGGAVKGGGVSQSKSQRSGGGFEFDLNLPALPEFESPRIGQQVLYGDQEVESPLPGKKPRLMFSLKQEKMDVGSSQI</sequence>
<feature type="region of interest" description="Disordered" evidence="8">
    <location>
        <begin position="1"/>
        <end position="37"/>
    </location>
</feature>
<reference evidence="11" key="1">
    <citation type="submission" date="2019-03" db="EMBL/GenBank/DDBJ databases">
        <authorList>
            <person name="Mank J."/>
            <person name="Almeida P."/>
        </authorList>
    </citation>
    <scope>NUCLEOTIDE SEQUENCE</scope>
    <source>
        <strain evidence="11">78183</strain>
    </source>
</reference>
<dbReference type="InterPro" id="IPR044653">
    <property type="entry name" value="AZF1/2/3-like"/>
</dbReference>
<dbReference type="InterPro" id="IPR036236">
    <property type="entry name" value="Znf_C2H2_sf"/>
</dbReference>
<evidence type="ECO:0000313" key="10">
    <source>
        <dbReference type="EMBL" id="VFU26189.1"/>
    </source>
</evidence>
<dbReference type="PANTHER" id="PTHR45988">
    <property type="entry name" value="C2H2 TYPE ZINC FINGER TRANSCRIPTION FACTOR FAMILY-RELATED"/>
    <property type="match status" value="1"/>
</dbReference>
<dbReference type="PROSITE" id="PS00028">
    <property type="entry name" value="ZINC_FINGER_C2H2_1"/>
    <property type="match status" value="2"/>
</dbReference>
<keyword evidence="1" id="KW-0479">Metal-binding</keyword>
<feature type="domain" description="C2H2-type" evidence="9">
    <location>
        <begin position="131"/>
        <end position="153"/>
    </location>
</feature>
<dbReference type="GO" id="GO:0003700">
    <property type="term" value="F:DNA-binding transcription factor activity"/>
    <property type="evidence" value="ECO:0007669"/>
    <property type="project" value="InterPro"/>
</dbReference>
<dbReference type="GO" id="GO:0005634">
    <property type="term" value="C:nucleus"/>
    <property type="evidence" value="ECO:0007669"/>
    <property type="project" value="TreeGrafter"/>
</dbReference>
<dbReference type="PANTHER" id="PTHR45988:SF90">
    <property type="entry name" value="ZINC FINGER PROTEIN ZAT10-LIKE"/>
    <property type="match status" value="1"/>
</dbReference>
<dbReference type="SMART" id="SM00355">
    <property type="entry name" value="ZnF_C2H2"/>
    <property type="match status" value="2"/>
</dbReference>
<feature type="region of interest" description="Disordered" evidence="8">
    <location>
        <begin position="96"/>
        <end position="129"/>
    </location>
</feature>
<keyword evidence="5" id="KW-0805">Transcription regulation</keyword>
<keyword evidence="3 7" id="KW-0863">Zinc-finger</keyword>
<dbReference type="EMBL" id="CAADRP010000280">
    <property type="protein sequence ID" value="VFU26189.1"/>
    <property type="molecule type" value="Genomic_DNA"/>
</dbReference>
<evidence type="ECO:0000256" key="8">
    <source>
        <dbReference type="SAM" id="MobiDB-lite"/>
    </source>
</evidence>
<gene>
    <name evidence="11" type="ORF">SVIM_LOCUS283877</name>
    <name evidence="10" type="ORF">SVIM_LOCUS66723</name>
</gene>
<evidence type="ECO:0000256" key="1">
    <source>
        <dbReference type="ARBA" id="ARBA00022723"/>
    </source>
</evidence>
<feature type="domain" description="C2H2-type" evidence="9">
    <location>
        <begin position="79"/>
        <end position="106"/>
    </location>
</feature>
<feature type="region of interest" description="Disordered" evidence="8">
    <location>
        <begin position="161"/>
        <end position="197"/>
    </location>
</feature>
<evidence type="ECO:0000256" key="6">
    <source>
        <dbReference type="ARBA" id="ARBA00023163"/>
    </source>
</evidence>
<dbReference type="EMBL" id="CAADRP010001619">
    <property type="protein sequence ID" value="VFU45406.1"/>
    <property type="molecule type" value="Genomic_DNA"/>
</dbReference>
<evidence type="ECO:0000256" key="4">
    <source>
        <dbReference type="ARBA" id="ARBA00022833"/>
    </source>
</evidence>
<evidence type="ECO:0000256" key="7">
    <source>
        <dbReference type="PROSITE-ProRule" id="PRU00042"/>
    </source>
</evidence>
<evidence type="ECO:0000256" key="5">
    <source>
        <dbReference type="ARBA" id="ARBA00023015"/>
    </source>
</evidence>
<accession>A0A6N2LYU4</accession>
<evidence type="ECO:0000256" key="3">
    <source>
        <dbReference type="ARBA" id="ARBA00022771"/>
    </source>
</evidence>
<dbReference type="Pfam" id="PF13912">
    <property type="entry name" value="zf-C2H2_6"/>
    <property type="match status" value="2"/>
</dbReference>
<name>A0A6N2LYU4_SALVM</name>
<dbReference type="GO" id="GO:0000976">
    <property type="term" value="F:transcription cis-regulatory region binding"/>
    <property type="evidence" value="ECO:0007669"/>
    <property type="project" value="TreeGrafter"/>
</dbReference>
<evidence type="ECO:0000313" key="11">
    <source>
        <dbReference type="EMBL" id="VFU45406.1"/>
    </source>
</evidence>
<proteinExistence type="predicted"/>
<evidence type="ECO:0000259" key="9">
    <source>
        <dbReference type="PROSITE" id="PS50157"/>
    </source>
</evidence>
<dbReference type="InterPro" id="IPR013087">
    <property type="entry name" value="Znf_C2H2_type"/>
</dbReference>
<dbReference type="AlphaFoldDB" id="A0A6N2LYU4"/>
<dbReference type="GO" id="GO:0008270">
    <property type="term" value="F:zinc ion binding"/>
    <property type="evidence" value="ECO:0007669"/>
    <property type="project" value="UniProtKB-KW"/>
</dbReference>
<dbReference type="PROSITE" id="PS50157">
    <property type="entry name" value="ZINC_FINGER_C2H2_2"/>
    <property type="match status" value="2"/>
</dbReference>
<dbReference type="Gene3D" id="3.30.160.60">
    <property type="entry name" value="Classic Zinc Finger"/>
    <property type="match status" value="1"/>
</dbReference>
<dbReference type="SUPFAM" id="SSF57667">
    <property type="entry name" value="beta-beta-alpha zinc fingers"/>
    <property type="match status" value="1"/>
</dbReference>
<keyword evidence="4" id="KW-0862">Zinc</keyword>
<evidence type="ECO:0000256" key="2">
    <source>
        <dbReference type="ARBA" id="ARBA00022737"/>
    </source>
</evidence>
<organism evidence="11">
    <name type="scientific">Salix viminalis</name>
    <name type="common">Common osier</name>
    <name type="synonym">Basket willow</name>
    <dbReference type="NCBI Taxonomy" id="40686"/>
    <lineage>
        <taxon>Eukaryota</taxon>
        <taxon>Viridiplantae</taxon>
        <taxon>Streptophyta</taxon>
        <taxon>Embryophyta</taxon>
        <taxon>Tracheophyta</taxon>
        <taxon>Spermatophyta</taxon>
        <taxon>Magnoliopsida</taxon>
        <taxon>eudicotyledons</taxon>
        <taxon>Gunneridae</taxon>
        <taxon>Pentapetalae</taxon>
        <taxon>rosids</taxon>
        <taxon>fabids</taxon>
        <taxon>Malpighiales</taxon>
        <taxon>Salicaceae</taxon>
        <taxon>Saliceae</taxon>
        <taxon>Salix</taxon>
    </lineage>
</organism>
<keyword evidence="6" id="KW-0804">Transcription</keyword>
<keyword evidence="2" id="KW-0677">Repeat</keyword>
<protein>
    <recommendedName>
        <fullName evidence="9">C2H2-type domain-containing protein</fullName>
    </recommendedName>
</protein>
<feature type="compositionally biased region" description="Low complexity" evidence="8">
    <location>
        <begin position="161"/>
        <end position="176"/>
    </location>
</feature>